<dbReference type="SUPFAM" id="SSF52172">
    <property type="entry name" value="CheY-like"/>
    <property type="match status" value="1"/>
</dbReference>
<evidence type="ECO:0000256" key="1">
    <source>
        <dbReference type="ARBA" id="ARBA00022553"/>
    </source>
</evidence>
<dbReference type="GO" id="GO:0000160">
    <property type="term" value="P:phosphorelay signal transduction system"/>
    <property type="evidence" value="ECO:0007669"/>
    <property type="project" value="InterPro"/>
</dbReference>
<sequence>MRGRVMIVDDDVMVSSALRRTLAREHDVEVVTSSRQALELLSGPKGGEVDVVLCDLMMPDLTGMELHAELSVKAPGVARRMVFVTGGAFTPAARAFMDQVKNARVDKPFDSQQLREQVREWVVKARTMEPGQAA</sequence>
<feature type="domain" description="Response regulatory" evidence="3">
    <location>
        <begin position="4"/>
        <end position="122"/>
    </location>
</feature>
<protein>
    <submittedName>
        <fullName evidence="4">Histidine kinase</fullName>
    </submittedName>
</protein>
<feature type="modified residue" description="4-aspartylphosphate" evidence="2">
    <location>
        <position position="55"/>
    </location>
</feature>
<reference evidence="4 5" key="1">
    <citation type="submission" date="2017-06" db="EMBL/GenBank/DDBJ databases">
        <title>Sequencing and comparative analysis of myxobacterial genomes.</title>
        <authorList>
            <person name="Rupp O."/>
            <person name="Goesmann A."/>
            <person name="Sogaard-Andersen L."/>
        </authorList>
    </citation>
    <scope>NUCLEOTIDE SEQUENCE [LARGE SCALE GENOMIC DNA]</scope>
    <source>
        <strain evidence="4 5">DSM 52655</strain>
    </source>
</reference>
<dbReference type="InterPro" id="IPR001789">
    <property type="entry name" value="Sig_transdc_resp-reg_receiver"/>
</dbReference>
<dbReference type="PANTHER" id="PTHR44591:SF3">
    <property type="entry name" value="RESPONSE REGULATORY DOMAIN-CONTAINING PROTEIN"/>
    <property type="match status" value="1"/>
</dbReference>
<proteinExistence type="predicted"/>
<gene>
    <name evidence="4" type="ORF">CYFUS_000434</name>
</gene>
<dbReference type="InterPro" id="IPR011006">
    <property type="entry name" value="CheY-like_superfamily"/>
</dbReference>
<dbReference type="InterPro" id="IPR050595">
    <property type="entry name" value="Bact_response_regulator"/>
</dbReference>
<keyword evidence="4" id="KW-0808">Transferase</keyword>
<evidence type="ECO:0000256" key="2">
    <source>
        <dbReference type="PROSITE-ProRule" id="PRU00169"/>
    </source>
</evidence>
<organism evidence="4 5">
    <name type="scientific">Cystobacter fuscus</name>
    <dbReference type="NCBI Taxonomy" id="43"/>
    <lineage>
        <taxon>Bacteria</taxon>
        <taxon>Pseudomonadati</taxon>
        <taxon>Myxococcota</taxon>
        <taxon>Myxococcia</taxon>
        <taxon>Myxococcales</taxon>
        <taxon>Cystobacterineae</taxon>
        <taxon>Archangiaceae</taxon>
        <taxon>Cystobacter</taxon>
    </lineage>
</organism>
<dbReference type="SMART" id="SM00448">
    <property type="entry name" value="REC"/>
    <property type="match status" value="1"/>
</dbReference>
<accession>A0A250IUV5</accession>
<keyword evidence="1 2" id="KW-0597">Phosphoprotein</keyword>
<dbReference type="PANTHER" id="PTHR44591">
    <property type="entry name" value="STRESS RESPONSE REGULATOR PROTEIN 1"/>
    <property type="match status" value="1"/>
</dbReference>
<dbReference type="GO" id="GO:0016301">
    <property type="term" value="F:kinase activity"/>
    <property type="evidence" value="ECO:0007669"/>
    <property type="project" value="UniProtKB-KW"/>
</dbReference>
<dbReference type="EMBL" id="CP022098">
    <property type="protein sequence ID" value="ATB35022.1"/>
    <property type="molecule type" value="Genomic_DNA"/>
</dbReference>
<dbReference type="PROSITE" id="PS50110">
    <property type="entry name" value="RESPONSE_REGULATORY"/>
    <property type="match status" value="1"/>
</dbReference>
<dbReference type="Pfam" id="PF00072">
    <property type="entry name" value="Response_reg"/>
    <property type="match status" value="1"/>
</dbReference>
<dbReference type="AlphaFoldDB" id="A0A250IUV5"/>
<dbReference type="Gene3D" id="3.40.50.2300">
    <property type="match status" value="1"/>
</dbReference>
<evidence type="ECO:0000313" key="4">
    <source>
        <dbReference type="EMBL" id="ATB35022.1"/>
    </source>
</evidence>
<dbReference type="Proteomes" id="UP000217257">
    <property type="component" value="Chromosome"/>
</dbReference>
<evidence type="ECO:0000259" key="3">
    <source>
        <dbReference type="PROSITE" id="PS50110"/>
    </source>
</evidence>
<evidence type="ECO:0000313" key="5">
    <source>
        <dbReference type="Proteomes" id="UP000217257"/>
    </source>
</evidence>
<keyword evidence="4" id="KW-0418">Kinase</keyword>
<name>A0A250IUV5_9BACT</name>
<dbReference type="KEGG" id="cfus:CYFUS_000434"/>